<dbReference type="GO" id="GO:0016829">
    <property type="term" value="F:lyase activity"/>
    <property type="evidence" value="ECO:0007669"/>
    <property type="project" value="UniProtKB-KW"/>
</dbReference>
<dbReference type="InterPro" id="IPR052172">
    <property type="entry name" value="UxaA_altronate/galactarate_dh"/>
</dbReference>
<evidence type="ECO:0000256" key="2">
    <source>
        <dbReference type="ARBA" id="ARBA00023239"/>
    </source>
</evidence>
<proteinExistence type="inferred from homology"/>
<dbReference type="GO" id="GO:0016787">
    <property type="term" value="F:hydrolase activity"/>
    <property type="evidence" value="ECO:0007669"/>
    <property type="project" value="UniProtKB-KW"/>
</dbReference>
<accession>A0A8J6P9I7</accession>
<dbReference type="Pfam" id="PF20629">
    <property type="entry name" value="GD_AH_C"/>
    <property type="match status" value="1"/>
</dbReference>
<feature type="domain" description="D-galactarate/Altronate dehydratase second" evidence="3">
    <location>
        <begin position="8"/>
        <end position="136"/>
    </location>
</feature>
<evidence type="ECO:0000259" key="3">
    <source>
        <dbReference type="Pfam" id="PF04295"/>
    </source>
</evidence>
<name>A0A8J6P9I7_9FIRM</name>
<keyword evidence="2" id="KW-0456">Lyase</keyword>
<feature type="domain" description="D-galactarate/Altronate dehydratase C-terminal" evidence="4">
    <location>
        <begin position="146"/>
        <end position="384"/>
    </location>
</feature>
<organism evidence="5 6">
    <name type="scientific">Massiliimalia timonensis</name>
    <dbReference type="NCBI Taxonomy" id="1987501"/>
    <lineage>
        <taxon>Bacteria</taxon>
        <taxon>Bacillati</taxon>
        <taxon>Bacillota</taxon>
        <taxon>Clostridia</taxon>
        <taxon>Eubacteriales</taxon>
        <taxon>Oscillospiraceae</taxon>
        <taxon>Massiliimalia</taxon>
    </lineage>
</organism>
<dbReference type="RefSeq" id="WP_187536767.1">
    <property type="nucleotide sequence ID" value="NZ_JACRTL010000008.1"/>
</dbReference>
<gene>
    <name evidence="5" type="ORF">H8702_11875</name>
</gene>
<comment type="caution">
    <text evidence="5">The sequence shown here is derived from an EMBL/GenBank/DDBJ whole genome shotgun (WGS) entry which is preliminary data.</text>
</comment>
<dbReference type="PANTHER" id="PTHR30536:SF5">
    <property type="entry name" value="ALTRONATE DEHYDRATASE"/>
    <property type="match status" value="1"/>
</dbReference>
<comment type="similarity">
    <text evidence="1">Belongs to the UxaA family.</text>
</comment>
<evidence type="ECO:0000313" key="5">
    <source>
        <dbReference type="EMBL" id="MBC8611789.1"/>
    </source>
</evidence>
<dbReference type="PANTHER" id="PTHR30536">
    <property type="entry name" value="ALTRONATE/GALACTARATE DEHYDRATASE"/>
    <property type="match status" value="1"/>
</dbReference>
<evidence type="ECO:0000256" key="1">
    <source>
        <dbReference type="ARBA" id="ARBA00010986"/>
    </source>
</evidence>
<dbReference type="InterPro" id="IPR007392">
    <property type="entry name" value="GD_AH_second"/>
</dbReference>
<sequence length="389" mass="41603">MSKQTFLGFARPDGRVGIRNHILILPASICASDTASLVARQVQGAVTFHNQNGCSQVGADQQWTMDIMAGFAANPNIYGTVIISLGCENCQMDLVTEAIQKRTNKPFRQVVIQQAGGTLKAVEQAVRYASELAEAASMQQRQPFPVSELIIGTECGGSDPTSGLAANPLVGCLSDLIVDLGGTSILSETTEFIGAEHILARRAVNETVRSRIFEIVHRYEEALHMVGEEVRHGNPSPGNMAGGITTLEEKSLGCIHKGGHRPIVAVYDYAQQLHDKGLVIMDTPGNDPSSVAGMIAGGAQIVLFTTGRGTPTGNPIAPVLKITGNKLTFETMRDNLDFDASPVIYQPGSMPKLTDELFELVLQTANGKLSRAEALGFIEIAIARVCNYV</sequence>
<protein>
    <submittedName>
        <fullName evidence="5">UxaA family hydrolase</fullName>
    </submittedName>
</protein>
<keyword evidence="6" id="KW-1185">Reference proteome</keyword>
<dbReference type="InterPro" id="IPR048332">
    <property type="entry name" value="GD_AH_C"/>
</dbReference>
<dbReference type="AlphaFoldDB" id="A0A8J6P9I7"/>
<reference evidence="5" key="1">
    <citation type="submission" date="2020-08" db="EMBL/GenBank/DDBJ databases">
        <title>Genome public.</title>
        <authorList>
            <person name="Liu C."/>
            <person name="Sun Q."/>
        </authorList>
    </citation>
    <scope>NUCLEOTIDE SEQUENCE</scope>
    <source>
        <strain evidence="5">NSJ-15</strain>
    </source>
</reference>
<evidence type="ECO:0000259" key="4">
    <source>
        <dbReference type="Pfam" id="PF20629"/>
    </source>
</evidence>
<dbReference type="Pfam" id="PF04295">
    <property type="entry name" value="GD_AH_second"/>
    <property type="match status" value="1"/>
</dbReference>
<evidence type="ECO:0000313" key="6">
    <source>
        <dbReference type="Proteomes" id="UP000632659"/>
    </source>
</evidence>
<dbReference type="Proteomes" id="UP000632659">
    <property type="component" value="Unassembled WGS sequence"/>
</dbReference>
<keyword evidence="5" id="KW-0378">Hydrolase</keyword>
<dbReference type="GO" id="GO:0019698">
    <property type="term" value="P:D-galacturonate catabolic process"/>
    <property type="evidence" value="ECO:0007669"/>
    <property type="project" value="TreeGrafter"/>
</dbReference>
<dbReference type="EMBL" id="JACRTL010000008">
    <property type="protein sequence ID" value="MBC8611789.1"/>
    <property type="molecule type" value="Genomic_DNA"/>
</dbReference>